<keyword evidence="1" id="KW-1133">Transmembrane helix</keyword>
<name>A0A2P7NTC7_9PROT</name>
<dbReference type="AlphaFoldDB" id="A0A2P7NTC7"/>
<keyword evidence="1" id="KW-0812">Transmembrane</keyword>
<sequence>MIELVINNKEWIFSGVGVPVLGALIFWIRNFGQRKSQGLPLTQIEQPRSFRVIPQEIPVSVPIAMERISPVTHNEIQTSIESAPPLQREAIAQRYIGQRIEWDTEFSSAKQQDSLVRLQLRSMPEPDAEYSLPLYVWCSVKLDDYRELAVLPEKTHIRINGAITDVDVLSSSVRLDNARLIFPSLKNVA</sequence>
<evidence type="ECO:0000313" key="3">
    <source>
        <dbReference type="Proteomes" id="UP000241912"/>
    </source>
</evidence>
<dbReference type="EMBL" id="PXXU01000038">
    <property type="protein sequence ID" value="PSJ16727.1"/>
    <property type="molecule type" value="Genomic_DNA"/>
</dbReference>
<accession>A0A2P7NTC7</accession>
<proteinExistence type="predicted"/>
<dbReference type="RefSeq" id="WP_106707489.1">
    <property type="nucleotide sequence ID" value="NZ_PXXU01000038.1"/>
</dbReference>
<evidence type="ECO:0000256" key="1">
    <source>
        <dbReference type="SAM" id="Phobius"/>
    </source>
</evidence>
<keyword evidence="3" id="KW-1185">Reference proteome</keyword>
<organism evidence="2 3">
    <name type="scientific">Nitrosomonas supralitoralis</name>
    <dbReference type="NCBI Taxonomy" id="2116706"/>
    <lineage>
        <taxon>Bacteria</taxon>
        <taxon>Pseudomonadati</taxon>
        <taxon>Pseudomonadota</taxon>
        <taxon>Betaproteobacteria</taxon>
        <taxon>Nitrosomonadales</taxon>
        <taxon>Nitrosomonadaceae</taxon>
        <taxon>Nitrosomonas</taxon>
    </lineage>
</organism>
<reference evidence="2 3" key="1">
    <citation type="submission" date="2018-03" db="EMBL/GenBank/DDBJ databases">
        <title>Draft genome of Nitrosomonas supralitoralis APG5.</title>
        <authorList>
            <person name="Urakawa H."/>
            <person name="Lopez J.V."/>
        </authorList>
    </citation>
    <scope>NUCLEOTIDE SEQUENCE [LARGE SCALE GENOMIC DNA]</scope>
    <source>
        <strain evidence="2 3">APG5</strain>
    </source>
</reference>
<protein>
    <submittedName>
        <fullName evidence="2">Uncharacterized protein</fullName>
    </submittedName>
</protein>
<dbReference type="Proteomes" id="UP000241912">
    <property type="component" value="Unassembled WGS sequence"/>
</dbReference>
<feature type="transmembrane region" description="Helical" evidence="1">
    <location>
        <begin position="12"/>
        <end position="28"/>
    </location>
</feature>
<keyword evidence="1" id="KW-0472">Membrane</keyword>
<gene>
    <name evidence="2" type="ORF">C7H79_11940</name>
</gene>
<dbReference type="OrthoDB" id="2113039at2"/>
<comment type="caution">
    <text evidence="2">The sequence shown here is derived from an EMBL/GenBank/DDBJ whole genome shotgun (WGS) entry which is preliminary data.</text>
</comment>
<evidence type="ECO:0000313" key="2">
    <source>
        <dbReference type="EMBL" id="PSJ16727.1"/>
    </source>
</evidence>